<dbReference type="GO" id="GO:0006891">
    <property type="term" value="P:intra-Golgi vesicle-mediated transport"/>
    <property type="evidence" value="ECO:0007669"/>
    <property type="project" value="TreeGrafter"/>
</dbReference>
<dbReference type="GO" id="GO:0005829">
    <property type="term" value="C:cytosol"/>
    <property type="evidence" value="ECO:0007669"/>
    <property type="project" value="GOC"/>
</dbReference>
<dbReference type="InterPro" id="IPR038407">
    <property type="entry name" value="v-SNARE_N_sf"/>
</dbReference>
<dbReference type="FunFam" id="1.20.5.110:FF:000002">
    <property type="entry name" value="Vesicle transport through interaction with t-SNAREsB"/>
    <property type="match status" value="1"/>
</dbReference>
<keyword evidence="8 10" id="KW-0472">Membrane</keyword>
<evidence type="ECO:0000256" key="1">
    <source>
        <dbReference type="ARBA" id="ARBA00004211"/>
    </source>
</evidence>
<keyword evidence="4 10" id="KW-0812">Transmembrane</keyword>
<dbReference type="GO" id="GO:0042147">
    <property type="term" value="P:retrograde transport, endosome to Golgi"/>
    <property type="evidence" value="ECO:0007669"/>
    <property type="project" value="TreeGrafter"/>
</dbReference>
<dbReference type="SMART" id="SM00397">
    <property type="entry name" value="t_SNARE"/>
    <property type="match status" value="1"/>
</dbReference>
<evidence type="ECO:0000256" key="5">
    <source>
        <dbReference type="ARBA" id="ARBA00022927"/>
    </source>
</evidence>
<evidence type="ECO:0000259" key="11">
    <source>
        <dbReference type="SMART" id="SM00397"/>
    </source>
</evidence>
<dbReference type="GO" id="GO:0048280">
    <property type="term" value="P:vesicle fusion with Golgi apparatus"/>
    <property type="evidence" value="ECO:0007669"/>
    <property type="project" value="TreeGrafter"/>
</dbReference>
<evidence type="ECO:0000256" key="7">
    <source>
        <dbReference type="ARBA" id="ARBA00023054"/>
    </source>
</evidence>
<keyword evidence="3" id="KW-0813">Transport</keyword>
<dbReference type="PANTHER" id="PTHR21230">
    <property type="entry name" value="VESICLE TRANSPORT V-SNARE PROTEIN VTI1-RELATED"/>
    <property type="match status" value="1"/>
</dbReference>
<feature type="transmembrane region" description="Helical" evidence="10">
    <location>
        <begin position="201"/>
        <end position="222"/>
    </location>
</feature>
<evidence type="ECO:0000256" key="10">
    <source>
        <dbReference type="SAM" id="Phobius"/>
    </source>
</evidence>
<dbReference type="InterPro" id="IPR000727">
    <property type="entry name" value="T_SNARE_dom"/>
</dbReference>
<protein>
    <recommendedName>
        <fullName evidence="11">t-SNARE coiled-coil homology domain-containing protein</fullName>
    </recommendedName>
</protein>
<dbReference type="GO" id="GO:0005484">
    <property type="term" value="F:SNAP receptor activity"/>
    <property type="evidence" value="ECO:0007669"/>
    <property type="project" value="TreeGrafter"/>
</dbReference>
<evidence type="ECO:0000256" key="3">
    <source>
        <dbReference type="ARBA" id="ARBA00022448"/>
    </source>
</evidence>
<dbReference type="PANTHER" id="PTHR21230:SF89">
    <property type="entry name" value="VESICLE TRANSPORT THROUGH INTERACTION WITH T-SNARES HOMOLOG 1B"/>
    <property type="match status" value="1"/>
</dbReference>
<dbReference type="GO" id="GO:0016236">
    <property type="term" value="P:macroautophagy"/>
    <property type="evidence" value="ECO:0007669"/>
    <property type="project" value="TreeGrafter"/>
</dbReference>
<dbReference type="InterPro" id="IPR010989">
    <property type="entry name" value="SNARE"/>
</dbReference>
<dbReference type="CDD" id="cd15890">
    <property type="entry name" value="SNARE_Vti1b"/>
    <property type="match status" value="1"/>
</dbReference>
<dbReference type="GO" id="GO:1903076">
    <property type="term" value="P:regulation of protein localization to plasma membrane"/>
    <property type="evidence" value="ECO:0007669"/>
    <property type="project" value="TreeGrafter"/>
</dbReference>
<dbReference type="GO" id="GO:0005789">
    <property type="term" value="C:endoplasmic reticulum membrane"/>
    <property type="evidence" value="ECO:0007669"/>
    <property type="project" value="TreeGrafter"/>
</dbReference>
<feature type="coiled-coil region" evidence="9">
    <location>
        <begin position="71"/>
        <end position="98"/>
    </location>
</feature>
<evidence type="ECO:0000256" key="2">
    <source>
        <dbReference type="ARBA" id="ARBA00006108"/>
    </source>
</evidence>
<evidence type="ECO:0000313" key="13">
    <source>
        <dbReference type="Proteomes" id="UP001209878"/>
    </source>
</evidence>
<comment type="similarity">
    <text evidence="2">Belongs to the VTI1 family.</text>
</comment>
<dbReference type="Gene3D" id="1.20.58.400">
    <property type="entry name" value="t-snare proteins"/>
    <property type="match status" value="1"/>
</dbReference>
<dbReference type="InterPro" id="IPR007705">
    <property type="entry name" value="Vesicle_trsprt_v-SNARE_N"/>
</dbReference>
<accession>A0AAD9JS93</accession>
<dbReference type="Proteomes" id="UP001209878">
    <property type="component" value="Unassembled WGS sequence"/>
</dbReference>
<dbReference type="Gene3D" id="1.20.5.110">
    <property type="match status" value="1"/>
</dbReference>
<gene>
    <name evidence="12" type="ORF">NP493_1829g00000</name>
</gene>
<evidence type="ECO:0000256" key="8">
    <source>
        <dbReference type="ARBA" id="ARBA00023136"/>
    </source>
</evidence>
<dbReference type="Pfam" id="PF05008">
    <property type="entry name" value="V-SNARE"/>
    <property type="match status" value="1"/>
</dbReference>
<keyword evidence="7 9" id="KW-0175">Coiled coil</keyword>
<keyword evidence="6 10" id="KW-1133">Transmembrane helix</keyword>
<dbReference type="GO" id="GO:0012507">
    <property type="term" value="C:ER to Golgi transport vesicle membrane"/>
    <property type="evidence" value="ECO:0007669"/>
    <property type="project" value="TreeGrafter"/>
</dbReference>
<organism evidence="12 13">
    <name type="scientific">Ridgeia piscesae</name>
    <name type="common">Tubeworm</name>
    <dbReference type="NCBI Taxonomy" id="27915"/>
    <lineage>
        <taxon>Eukaryota</taxon>
        <taxon>Metazoa</taxon>
        <taxon>Spiralia</taxon>
        <taxon>Lophotrochozoa</taxon>
        <taxon>Annelida</taxon>
        <taxon>Polychaeta</taxon>
        <taxon>Sedentaria</taxon>
        <taxon>Canalipalpata</taxon>
        <taxon>Sabellida</taxon>
        <taxon>Siboglinidae</taxon>
        <taxon>Ridgeia</taxon>
    </lineage>
</organism>
<dbReference type="AlphaFoldDB" id="A0AAD9JS93"/>
<name>A0AAD9JS93_RIDPI</name>
<dbReference type="GO" id="GO:0005794">
    <property type="term" value="C:Golgi apparatus"/>
    <property type="evidence" value="ECO:0007669"/>
    <property type="project" value="TreeGrafter"/>
</dbReference>
<dbReference type="SUPFAM" id="SSF58038">
    <property type="entry name" value="SNARE fusion complex"/>
    <property type="match status" value="1"/>
</dbReference>
<proteinExistence type="inferred from homology"/>
<dbReference type="Pfam" id="PF12352">
    <property type="entry name" value="V-SNARE_C"/>
    <property type="match status" value="1"/>
</dbReference>
<dbReference type="GO" id="GO:0031201">
    <property type="term" value="C:SNARE complex"/>
    <property type="evidence" value="ECO:0007669"/>
    <property type="project" value="TreeGrafter"/>
</dbReference>
<sequence>MVMSSEVFESRQDEFRTLCDDLRSKINNQLVRLTGEPRKRMLREIDRCIEEGTLMVQELEDEVKKAPPTYRSQMFSQIRQHKRELEQMNKDSKRAAAGQTDSRPNTIAFGVADEFEVTEDVQRARLMAGSDTLSRASASIARSHVVALETEQVGQETMDELGQQREALTRTRDRLVETHQNLSKSRKILNNMARRVMTNKMVLVVIIIIELAILAGVIYWKFIS</sequence>
<evidence type="ECO:0000256" key="4">
    <source>
        <dbReference type="ARBA" id="ARBA00022692"/>
    </source>
</evidence>
<evidence type="ECO:0000256" key="6">
    <source>
        <dbReference type="ARBA" id="ARBA00022989"/>
    </source>
</evidence>
<comment type="caution">
    <text evidence="12">The sequence shown here is derived from an EMBL/GenBank/DDBJ whole genome shotgun (WGS) entry which is preliminary data.</text>
</comment>
<feature type="domain" description="T-SNARE coiled-coil homology" evidence="11">
    <location>
        <begin position="125"/>
        <end position="192"/>
    </location>
</feature>
<keyword evidence="5" id="KW-0653">Protein transport</keyword>
<dbReference type="GO" id="GO:0006896">
    <property type="term" value="P:Golgi to vacuole transport"/>
    <property type="evidence" value="ECO:0007669"/>
    <property type="project" value="TreeGrafter"/>
</dbReference>
<dbReference type="GO" id="GO:0006886">
    <property type="term" value="P:intracellular protein transport"/>
    <property type="evidence" value="ECO:0007669"/>
    <property type="project" value="InterPro"/>
</dbReference>
<dbReference type="GO" id="GO:0000149">
    <property type="term" value="F:SNARE binding"/>
    <property type="evidence" value="ECO:0007669"/>
    <property type="project" value="TreeGrafter"/>
</dbReference>
<keyword evidence="13" id="KW-1185">Reference proteome</keyword>
<dbReference type="GO" id="GO:0031902">
    <property type="term" value="C:late endosome membrane"/>
    <property type="evidence" value="ECO:0007669"/>
    <property type="project" value="TreeGrafter"/>
</dbReference>
<evidence type="ECO:0000256" key="9">
    <source>
        <dbReference type="SAM" id="Coils"/>
    </source>
</evidence>
<comment type="subcellular location">
    <subcellularLocation>
        <location evidence="1">Membrane</location>
        <topology evidence="1">Single-pass type IV membrane protein</topology>
    </subcellularLocation>
</comment>
<dbReference type="EMBL" id="JAODUO010001829">
    <property type="protein sequence ID" value="KAK2158012.1"/>
    <property type="molecule type" value="Genomic_DNA"/>
</dbReference>
<evidence type="ECO:0000313" key="12">
    <source>
        <dbReference type="EMBL" id="KAK2158012.1"/>
    </source>
</evidence>
<dbReference type="SUPFAM" id="SSF47661">
    <property type="entry name" value="t-snare proteins"/>
    <property type="match status" value="1"/>
</dbReference>
<reference evidence="12" key="1">
    <citation type="journal article" date="2023" name="Mol. Biol. Evol.">
        <title>Third-Generation Sequencing Reveals the Adaptive Role of the Epigenome in Three Deep-Sea Polychaetes.</title>
        <authorList>
            <person name="Perez M."/>
            <person name="Aroh O."/>
            <person name="Sun Y."/>
            <person name="Lan Y."/>
            <person name="Juniper S.K."/>
            <person name="Young C.R."/>
            <person name="Angers B."/>
            <person name="Qian P.Y."/>
        </authorList>
    </citation>
    <scope>NUCLEOTIDE SEQUENCE</scope>
    <source>
        <strain evidence="12">R07B-5</strain>
    </source>
</reference>